<evidence type="ECO:0000256" key="16">
    <source>
        <dbReference type="ARBA" id="ARBA00047899"/>
    </source>
</evidence>
<evidence type="ECO:0000256" key="19">
    <source>
        <dbReference type="ARBA" id="ARBA00071822"/>
    </source>
</evidence>
<dbReference type="SMART" id="SM00091">
    <property type="entry name" value="PAS"/>
    <property type="match status" value="2"/>
</dbReference>
<evidence type="ECO:0000313" key="27">
    <source>
        <dbReference type="RefSeq" id="XP_022423897.1"/>
    </source>
</evidence>
<dbReference type="CDD" id="cd00130">
    <property type="entry name" value="PAS"/>
    <property type="match status" value="2"/>
</dbReference>
<keyword evidence="7" id="KW-0597">Phosphoprotein</keyword>
<evidence type="ECO:0000256" key="20">
    <source>
        <dbReference type="PROSITE-ProRule" id="PRU10141"/>
    </source>
</evidence>
<dbReference type="NCBIfam" id="TIGR00229">
    <property type="entry name" value="sensory_box"/>
    <property type="match status" value="1"/>
</dbReference>
<feature type="region of interest" description="Disordered" evidence="21">
    <location>
        <begin position="480"/>
        <end position="544"/>
    </location>
</feature>
<dbReference type="SUPFAM" id="SSF56112">
    <property type="entry name" value="Protein kinase-like (PK-like)"/>
    <property type="match status" value="1"/>
</dbReference>
<feature type="compositionally biased region" description="Polar residues" evidence="21">
    <location>
        <begin position="600"/>
        <end position="616"/>
    </location>
</feature>
<dbReference type="GeneID" id="111172009"/>
<keyword evidence="9" id="KW-0677">Repeat</keyword>
<dbReference type="STRING" id="9749.A0A2Y9MXX7"/>
<organism evidence="24 27">
    <name type="scientific">Delphinapterus leucas</name>
    <name type="common">Beluga whale</name>
    <dbReference type="NCBI Taxonomy" id="9749"/>
    <lineage>
        <taxon>Eukaryota</taxon>
        <taxon>Metazoa</taxon>
        <taxon>Chordata</taxon>
        <taxon>Craniata</taxon>
        <taxon>Vertebrata</taxon>
        <taxon>Euteleostomi</taxon>
        <taxon>Mammalia</taxon>
        <taxon>Eutheria</taxon>
        <taxon>Laurasiatheria</taxon>
        <taxon>Artiodactyla</taxon>
        <taxon>Whippomorpha</taxon>
        <taxon>Cetacea</taxon>
        <taxon>Odontoceti</taxon>
        <taxon>Monodontidae</taxon>
        <taxon>Delphinapterus</taxon>
    </lineage>
</organism>
<keyword evidence="11 25" id="KW-0418">Kinase</keyword>
<keyword evidence="6" id="KW-0723">Serine/threonine-protein kinase</keyword>
<dbReference type="GO" id="GO:0005524">
    <property type="term" value="F:ATP binding"/>
    <property type="evidence" value="ECO:0007669"/>
    <property type="project" value="UniProtKB-UniRule"/>
</dbReference>
<feature type="domain" description="Protein kinase" evidence="22">
    <location>
        <begin position="1017"/>
        <end position="1269"/>
    </location>
</feature>
<evidence type="ECO:0000256" key="13">
    <source>
        <dbReference type="ARBA" id="ARBA00022990"/>
    </source>
</evidence>
<dbReference type="GO" id="GO:0005634">
    <property type="term" value="C:nucleus"/>
    <property type="evidence" value="ECO:0007669"/>
    <property type="project" value="UniProtKB-SubCell"/>
</dbReference>
<dbReference type="GO" id="GO:0005829">
    <property type="term" value="C:cytosol"/>
    <property type="evidence" value="ECO:0007669"/>
    <property type="project" value="Ensembl"/>
</dbReference>
<dbReference type="PROSITE" id="PS00108">
    <property type="entry name" value="PROTEIN_KINASE_ST"/>
    <property type="match status" value="1"/>
</dbReference>
<evidence type="ECO:0000256" key="14">
    <source>
        <dbReference type="ARBA" id="ARBA00023121"/>
    </source>
</evidence>
<comment type="catalytic activity">
    <reaction evidence="16">
        <text>L-threonyl-[protein] + ATP = O-phospho-L-threonyl-[protein] + ADP + H(+)</text>
        <dbReference type="Rhea" id="RHEA:46608"/>
        <dbReference type="Rhea" id="RHEA-COMP:11060"/>
        <dbReference type="Rhea" id="RHEA-COMP:11605"/>
        <dbReference type="ChEBI" id="CHEBI:15378"/>
        <dbReference type="ChEBI" id="CHEBI:30013"/>
        <dbReference type="ChEBI" id="CHEBI:30616"/>
        <dbReference type="ChEBI" id="CHEBI:61977"/>
        <dbReference type="ChEBI" id="CHEBI:456216"/>
        <dbReference type="EC" id="2.7.11.1"/>
    </reaction>
</comment>
<evidence type="ECO:0000256" key="10">
    <source>
        <dbReference type="ARBA" id="ARBA00022741"/>
    </source>
</evidence>
<dbReference type="PROSITE" id="PS50011">
    <property type="entry name" value="PROTEIN_KINASE_DOM"/>
    <property type="match status" value="1"/>
</dbReference>
<dbReference type="GO" id="GO:0035556">
    <property type="term" value="P:intracellular signal transduction"/>
    <property type="evidence" value="ECO:0007669"/>
    <property type="project" value="TreeGrafter"/>
</dbReference>
<keyword evidence="8" id="KW-0808">Transferase</keyword>
<feature type="region of interest" description="Disordered" evidence="21">
    <location>
        <begin position="558"/>
        <end position="664"/>
    </location>
</feature>
<dbReference type="RefSeq" id="XP_022423897.1">
    <property type="nucleotide sequence ID" value="XM_022568189.2"/>
</dbReference>
<dbReference type="RefSeq" id="XP_022423895.1">
    <property type="nucleotide sequence ID" value="XM_022568187.2"/>
</dbReference>
<evidence type="ECO:0000313" key="26">
    <source>
        <dbReference type="RefSeq" id="XP_022423896.1"/>
    </source>
</evidence>
<dbReference type="RefSeq" id="XP_022423896.1">
    <property type="nucleotide sequence ID" value="XM_022568188.2"/>
</dbReference>
<evidence type="ECO:0000313" key="25">
    <source>
        <dbReference type="RefSeq" id="XP_022423895.1"/>
    </source>
</evidence>
<dbReference type="Pfam" id="PF00069">
    <property type="entry name" value="Pkinase"/>
    <property type="match status" value="1"/>
</dbReference>
<dbReference type="PANTHER" id="PTHR24346">
    <property type="entry name" value="MAP/MICROTUBULE AFFINITY-REGULATING KINASE"/>
    <property type="match status" value="1"/>
</dbReference>
<dbReference type="Pfam" id="PF13426">
    <property type="entry name" value="PAS_9"/>
    <property type="match status" value="2"/>
</dbReference>
<keyword evidence="15" id="KW-0539">Nucleus</keyword>
<dbReference type="Gene3D" id="3.30.450.20">
    <property type="entry name" value="PAS domain"/>
    <property type="match status" value="1"/>
</dbReference>
<comment type="catalytic activity">
    <reaction evidence="17">
        <text>L-seryl-[protein] + ATP = O-phospho-L-seryl-[protein] + ADP + H(+)</text>
        <dbReference type="Rhea" id="RHEA:17989"/>
        <dbReference type="Rhea" id="RHEA-COMP:9863"/>
        <dbReference type="Rhea" id="RHEA-COMP:11604"/>
        <dbReference type="ChEBI" id="CHEBI:15378"/>
        <dbReference type="ChEBI" id="CHEBI:29999"/>
        <dbReference type="ChEBI" id="CHEBI:30616"/>
        <dbReference type="ChEBI" id="CHEBI:83421"/>
        <dbReference type="ChEBI" id="CHEBI:456216"/>
        <dbReference type="EC" id="2.7.11.1"/>
    </reaction>
</comment>
<dbReference type="FunFam" id="3.30.450.20:FF:000059">
    <property type="entry name" value="PAS domain containing serine/threonine kinase"/>
    <property type="match status" value="1"/>
</dbReference>
<reference evidence="25 26" key="1">
    <citation type="submission" date="2025-04" db="UniProtKB">
        <authorList>
            <consortium name="RefSeq"/>
        </authorList>
    </citation>
    <scope>IDENTIFICATION</scope>
    <source>
        <tissue evidence="25 26">Blood</tissue>
    </source>
</reference>
<feature type="region of interest" description="Disordered" evidence="21">
    <location>
        <begin position="1"/>
        <end position="63"/>
    </location>
</feature>
<dbReference type="InterPro" id="IPR035965">
    <property type="entry name" value="PAS-like_dom_sf"/>
</dbReference>
<evidence type="ECO:0000256" key="8">
    <source>
        <dbReference type="ARBA" id="ARBA00022679"/>
    </source>
</evidence>
<dbReference type="InterPro" id="IPR008271">
    <property type="entry name" value="Ser/Thr_kinase_AS"/>
</dbReference>
<evidence type="ECO:0000256" key="11">
    <source>
        <dbReference type="ARBA" id="ARBA00022777"/>
    </source>
</evidence>
<evidence type="ECO:0000256" key="17">
    <source>
        <dbReference type="ARBA" id="ARBA00048679"/>
    </source>
</evidence>
<evidence type="ECO:0000256" key="18">
    <source>
        <dbReference type="ARBA" id="ARBA00053825"/>
    </source>
</evidence>
<accession>A0A2Y9MXX7</accession>
<dbReference type="GO" id="GO:0070092">
    <property type="term" value="P:regulation of glucagon secretion"/>
    <property type="evidence" value="ECO:0007669"/>
    <property type="project" value="Ensembl"/>
</dbReference>
<evidence type="ECO:0000256" key="5">
    <source>
        <dbReference type="ARBA" id="ARBA00022490"/>
    </source>
</evidence>
<keyword evidence="10 20" id="KW-0547">Nucleotide-binding</keyword>
<dbReference type="PANTHER" id="PTHR24346:SF51">
    <property type="entry name" value="PAS DOMAIN-CONTAINING SERINE_THREONINE-PROTEIN KINASE"/>
    <property type="match status" value="1"/>
</dbReference>
<dbReference type="PROSITE" id="PS00107">
    <property type="entry name" value="PROTEIN_KINASE_ATP"/>
    <property type="match status" value="1"/>
</dbReference>
<feature type="compositionally biased region" description="Low complexity" evidence="21">
    <location>
        <begin position="27"/>
        <end position="40"/>
    </location>
</feature>
<dbReference type="InterPro" id="IPR000014">
    <property type="entry name" value="PAS"/>
</dbReference>
<dbReference type="CDD" id="cd14004">
    <property type="entry name" value="STKc_PASK"/>
    <property type="match status" value="1"/>
</dbReference>
<comment type="function">
    <text evidence="18">Serine/threonine-protein kinase involved in energy homeostasis and protein translation. Phosphorylates EEF1A1, GYS1, PDX1 and RPS6. Probably plays a role under changing environmental conditions (oxygen, glucose, nutrition), rather than under standard conditions. Acts as a sensor involved in energy homeostasis: regulates glycogen synthase synthesis by mediating phosphorylation of GYS1, leading to GYS1 inactivation. May be involved in glucose-stimulated insulin production in pancreas and regulation of glucagon secretion by glucose in alpha cells; however such data require additional evidences. May play a role in regulation of protein translation by phosphorylating EEF1A1, leading to increase translation efficiency. May also participate in respiratory regulation.</text>
</comment>
<feature type="binding site" evidence="20">
    <location>
        <position position="1046"/>
    </location>
    <ligand>
        <name>ATP</name>
        <dbReference type="ChEBI" id="CHEBI:30616"/>
    </ligand>
</feature>
<evidence type="ECO:0000256" key="15">
    <source>
        <dbReference type="ARBA" id="ARBA00023242"/>
    </source>
</evidence>
<evidence type="ECO:0000259" key="22">
    <source>
        <dbReference type="PROSITE" id="PS50011"/>
    </source>
</evidence>
<dbReference type="CTD" id="23178"/>
<gene>
    <name evidence="25 26 27" type="primary">PASK</name>
</gene>
<comment type="subcellular location">
    <subcellularLocation>
        <location evidence="2">Cytoplasm</location>
    </subcellularLocation>
    <subcellularLocation>
        <location evidence="1">Nucleus</location>
    </subcellularLocation>
</comment>
<dbReference type="PROSITE" id="PS50112">
    <property type="entry name" value="PAS"/>
    <property type="match status" value="1"/>
</dbReference>
<dbReference type="GO" id="GO:0043576">
    <property type="term" value="P:regulation of respiratory gaseous exchange"/>
    <property type="evidence" value="ECO:0007669"/>
    <property type="project" value="Ensembl"/>
</dbReference>
<keyword evidence="14" id="KW-0446">Lipid-binding</keyword>
<dbReference type="Proteomes" id="UP000248483">
    <property type="component" value="Unplaced"/>
</dbReference>
<dbReference type="FunFam" id="3.30.200.20:FF:000346">
    <property type="entry name" value="PAS domain-containing serine/threonine-protein kinase"/>
    <property type="match status" value="1"/>
</dbReference>
<evidence type="ECO:0000256" key="6">
    <source>
        <dbReference type="ARBA" id="ARBA00022527"/>
    </source>
</evidence>
<dbReference type="InterPro" id="IPR000719">
    <property type="entry name" value="Prot_kinase_dom"/>
</dbReference>
<name>A0A2Y9MXX7_DELLE</name>
<keyword evidence="24" id="KW-1185">Reference proteome</keyword>
<dbReference type="SMART" id="SM00220">
    <property type="entry name" value="S_TKc"/>
    <property type="match status" value="1"/>
</dbReference>
<dbReference type="GO" id="GO:0035091">
    <property type="term" value="F:phosphatidylinositol binding"/>
    <property type="evidence" value="ECO:0007669"/>
    <property type="project" value="Ensembl"/>
</dbReference>
<evidence type="ECO:0000256" key="3">
    <source>
        <dbReference type="ARBA" id="ARBA00006692"/>
    </source>
</evidence>
<keyword evidence="13" id="KW-0007">Acetylation</keyword>
<dbReference type="GO" id="GO:0097009">
    <property type="term" value="P:energy homeostasis"/>
    <property type="evidence" value="ECO:0007669"/>
    <property type="project" value="Ensembl"/>
</dbReference>
<evidence type="ECO:0000256" key="9">
    <source>
        <dbReference type="ARBA" id="ARBA00022737"/>
    </source>
</evidence>
<feature type="compositionally biased region" description="Polar residues" evidence="21">
    <location>
        <begin position="494"/>
        <end position="517"/>
    </location>
</feature>
<dbReference type="GO" id="GO:0045719">
    <property type="term" value="P:negative regulation of glycogen biosynthetic process"/>
    <property type="evidence" value="ECO:0007669"/>
    <property type="project" value="Ensembl"/>
</dbReference>
<dbReference type="SUPFAM" id="SSF55785">
    <property type="entry name" value="PYP-like sensor domain (PAS domain)"/>
    <property type="match status" value="1"/>
</dbReference>
<dbReference type="InterPro" id="IPR017441">
    <property type="entry name" value="Protein_kinase_ATP_BS"/>
</dbReference>
<evidence type="ECO:0000256" key="21">
    <source>
        <dbReference type="SAM" id="MobiDB-lite"/>
    </source>
</evidence>
<evidence type="ECO:0000256" key="12">
    <source>
        <dbReference type="ARBA" id="ARBA00022840"/>
    </source>
</evidence>
<protein>
    <recommendedName>
        <fullName evidence="19">PAS domain-containing serine/threonine-protein kinase</fullName>
        <ecNumber evidence="4">2.7.11.1</ecNumber>
    </recommendedName>
</protein>
<evidence type="ECO:0000256" key="7">
    <source>
        <dbReference type="ARBA" id="ARBA00022553"/>
    </source>
</evidence>
<evidence type="ECO:0000313" key="24">
    <source>
        <dbReference type="Proteomes" id="UP000248483"/>
    </source>
</evidence>
<dbReference type="EC" id="2.7.11.1" evidence="4"/>
<evidence type="ECO:0000259" key="23">
    <source>
        <dbReference type="PROSITE" id="PS50112"/>
    </source>
</evidence>
<dbReference type="KEGG" id="dle:111172009"/>
<dbReference type="Gene3D" id="3.30.200.20">
    <property type="entry name" value="Phosphorylase Kinase, domain 1"/>
    <property type="match status" value="1"/>
</dbReference>
<dbReference type="FunFam" id="1.10.510.10:FF:000351">
    <property type="entry name" value="PAS domain-containing serine/threonine-protein kinase"/>
    <property type="match status" value="1"/>
</dbReference>
<evidence type="ECO:0000256" key="2">
    <source>
        <dbReference type="ARBA" id="ARBA00004496"/>
    </source>
</evidence>
<feature type="domain" description="PAS" evidence="23">
    <location>
        <begin position="143"/>
        <end position="185"/>
    </location>
</feature>
<comment type="similarity">
    <text evidence="3">Belongs to the protein kinase superfamily. CAMK Ser/Thr protein kinase family.</text>
</comment>
<sequence>MVPLAHQLPMEDSGSMASEEDRRGQGESLSLAAPPESPAAQTASKPSKSWSLAHRQPSRRNGLSKLCQSRMALSEDRWSSYCLSSLAAQNICTSKSHWLAAPVQADLAGSLGSTSCCSLLQGLSSGWSTPPLPAPVCNPSKAVFTVDAKTTEILVASDRACRLLGYSSHDLIGQKLTQFFLKPDSDVARALSEEHVEADGHAAVVFGTVVDIVSRSGEQIPVSVWMQRVKQEHSLCCVVVLEPVERVSAWVAFRSNGTVTSCDGLFAHLHGFTSGEEVVGQRITDLIPSVQLPPPGEHIPKNLRIQRSVGRAKDGTTFPLSLKLNSEPGSEEAADGEAAPDWGYSASIWVFSTISGLVTLLPGGTIYGINHSFALMLFGYGKDELLGKNITFLIPGFYHYMDLACDSSFLLPDVANCLDAGSHSGPGETTRDAQHTAEDLRVNTETPKPVESQAASPRAQVPVDAGGHLAFSLPALPTLGVDSIPEGSPPAHGQQPSPQDQQNIPEGSPPAQEQSLPEGQRNMPGGCPSAPGRRSSPEDQQSTVLEKERLATAESLRQDLLGGNRSDPVDTKPCASHGDSETPVPSTDGTSGAGRGGLYQETQLGQRGSSGTSDSNHGADATKARPHAAGQLAGQGLPVRGPGFEGEWSTQRGSPDSAPSPLGTVQPLLSTLSLDEPWLGTCLIKEQLSAPSFAGPWGVSCAELVPTEQPPPSTPASLCDLGGTDPHGGRSGSSSARYTLATDLPGTVEAREAGENSFSWNLKELVFSEWTDRTSSNCSCATSELGGTRSPSLGVSDVDMSGLRRQRSEVLDSRELLLLTGAYFNLGEGRRFHESCLGLDGAEPSQTGLVSSEHYDLGGRESLDRVPPVSGAGPMDASLLEAPRLSLQVTSTPVRADGSAPLGAADLQHEIQEGTYAGSCYHRDGSQLSVQFEVKRVELQGSSTLFCCWLVKDLLHGHLDSAQQTRLLLPGSAHSTCELSGASLGEVLASKPWIEEPPEAVELEGLAACEGAYSRKYSTLSPIGSGAFGFVWTAVDQEANKEVVVKFIQKEKVLEDCWIEDPKLGKVTLEIAILSRVEHANIVKVLDVFENQGFFQLVMEKHGSGLDLFAFIDRHPSIDEPLASYIFRQLVSAVGYLRSKSIIHRDIKDENIVIAEDFTIKLIDFGSAAYLERGKLFYTFCGTIEYCAPEVLMGNPYKGPELEMWSMGVALYTLIFEENPFCELEEALEAAINPPYLVSEDLMNLMSGLLQPVPEQRTTLEKLVTDPWVTQPVNLADYTWEEVCRLNKPESGVLSTGSLELESRSPSAVARAPELRRASCVRAGP</sequence>
<feature type="region of interest" description="Disordered" evidence="21">
    <location>
        <begin position="706"/>
        <end position="736"/>
    </location>
</feature>
<keyword evidence="12 20" id="KW-0067">ATP-binding</keyword>
<dbReference type="Gene3D" id="1.10.510.10">
    <property type="entry name" value="Transferase(Phosphotransferase) domain 1"/>
    <property type="match status" value="1"/>
</dbReference>
<evidence type="ECO:0000256" key="4">
    <source>
        <dbReference type="ARBA" id="ARBA00012513"/>
    </source>
</evidence>
<dbReference type="InterPro" id="IPR011009">
    <property type="entry name" value="Kinase-like_dom_sf"/>
</dbReference>
<proteinExistence type="inferred from homology"/>
<feature type="compositionally biased region" description="Polar residues" evidence="21">
    <location>
        <begin position="41"/>
        <end position="50"/>
    </location>
</feature>
<dbReference type="GO" id="GO:0004674">
    <property type="term" value="F:protein serine/threonine kinase activity"/>
    <property type="evidence" value="ECO:0007669"/>
    <property type="project" value="UniProtKB-KW"/>
</dbReference>
<evidence type="ECO:0000256" key="1">
    <source>
        <dbReference type="ARBA" id="ARBA00004123"/>
    </source>
</evidence>
<keyword evidence="5" id="KW-0963">Cytoplasm</keyword>